<sequence>MALAVAVFATSASGYRPGYQPDYHPSVNALPRSERHEYHHAIIQLEHQWRAAMLSGNTQALGNLLSDDYIGISSNGVIQTRDETLASLSSGALKITGLTISERKIRLYGGTAVVTSAAEVTGKNLNRDLAGRYRYSRVYVRNPQGQWKIVSFEASLIREPK</sequence>
<dbReference type="InterPro" id="IPR027843">
    <property type="entry name" value="DUF4440"/>
</dbReference>
<dbReference type="EMBL" id="CABQ01000178">
    <property type="protein sequence ID" value="CBI08054.1"/>
    <property type="molecule type" value="Genomic_DNA"/>
</dbReference>
<proteinExistence type="predicted"/>
<protein>
    <recommendedName>
        <fullName evidence="1">DUF4440 domain-containing protein</fullName>
    </recommendedName>
</protein>
<feature type="domain" description="DUF4440" evidence="1">
    <location>
        <begin position="42"/>
        <end position="149"/>
    </location>
</feature>
<evidence type="ECO:0000259" key="1">
    <source>
        <dbReference type="Pfam" id="PF14534"/>
    </source>
</evidence>
<organism evidence="2">
    <name type="scientific">mine drainage metagenome</name>
    <dbReference type="NCBI Taxonomy" id="410659"/>
    <lineage>
        <taxon>unclassified sequences</taxon>
        <taxon>metagenomes</taxon>
        <taxon>ecological metagenomes</taxon>
    </lineage>
</organism>
<dbReference type="SUPFAM" id="SSF54427">
    <property type="entry name" value="NTF2-like"/>
    <property type="match status" value="1"/>
</dbReference>
<gene>
    <name evidence="2" type="ORF">CARN6_1480</name>
</gene>
<dbReference type="AlphaFoldDB" id="E6QLD4"/>
<comment type="caution">
    <text evidence="2">The sequence shown here is derived from an EMBL/GenBank/DDBJ whole genome shotgun (WGS) entry which is preliminary data.</text>
</comment>
<dbReference type="InterPro" id="IPR032710">
    <property type="entry name" value="NTF2-like_dom_sf"/>
</dbReference>
<accession>E6QLD4</accession>
<name>E6QLD4_9ZZZZ</name>
<evidence type="ECO:0000313" key="2">
    <source>
        <dbReference type="EMBL" id="CBI08054.1"/>
    </source>
</evidence>
<reference evidence="2" key="1">
    <citation type="submission" date="2009-10" db="EMBL/GenBank/DDBJ databases">
        <title>Diversity of trophic interactions inside an arsenic-rich microbial ecosystem.</title>
        <authorList>
            <person name="Bertin P.N."/>
            <person name="Heinrich-Salmeron A."/>
            <person name="Pelletier E."/>
            <person name="Goulhen-Chollet F."/>
            <person name="Arsene-Ploetze F."/>
            <person name="Gallien S."/>
            <person name="Calteau A."/>
            <person name="Vallenet D."/>
            <person name="Casiot C."/>
            <person name="Chane-Woon-Ming B."/>
            <person name="Giloteaux L."/>
            <person name="Barakat M."/>
            <person name="Bonnefoy V."/>
            <person name="Bruneel O."/>
            <person name="Chandler M."/>
            <person name="Cleiss J."/>
            <person name="Duran R."/>
            <person name="Elbaz-Poulichet F."/>
            <person name="Fonknechten N."/>
            <person name="Lauga B."/>
            <person name="Mornico D."/>
            <person name="Ortet P."/>
            <person name="Schaeffer C."/>
            <person name="Siguier P."/>
            <person name="Alexander Thil Smith A."/>
            <person name="Van Dorsselaer A."/>
            <person name="Weissenbach J."/>
            <person name="Medigue C."/>
            <person name="Le Paslier D."/>
        </authorList>
    </citation>
    <scope>NUCLEOTIDE SEQUENCE</scope>
</reference>
<dbReference type="Pfam" id="PF14534">
    <property type="entry name" value="DUF4440"/>
    <property type="match status" value="1"/>
</dbReference>
<dbReference type="Gene3D" id="3.10.450.50">
    <property type="match status" value="1"/>
</dbReference>